<proteinExistence type="predicted"/>
<keyword evidence="2" id="KW-0813">Transport</keyword>
<feature type="transmembrane region" description="Helical" evidence="7">
    <location>
        <begin position="157"/>
        <end position="175"/>
    </location>
</feature>
<feature type="transmembrane region" description="Helical" evidence="7">
    <location>
        <begin position="318"/>
        <end position="338"/>
    </location>
</feature>
<dbReference type="EMBL" id="JABFCT010000006">
    <property type="protein sequence ID" value="KAF5875076.1"/>
    <property type="molecule type" value="Genomic_DNA"/>
</dbReference>
<evidence type="ECO:0000256" key="2">
    <source>
        <dbReference type="ARBA" id="ARBA00022448"/>
    </source>
</evidence>
<feature type="transmembrane region" description="Helical" evidence="7">
    <location>
        <begin position="396"/>
        <end position="416"/>
    </location>
</feature>
<accession>A0A8H6AWV6</accession>
<dbReference type="FunFam" id="1.20.1250.20:FF:000196">
    <property type="entry name" value="MFS toxin efflux pump (AflT)"/>
    <property type="match status" value="1"/>
</dbReference>
<dbReference type="AlphaFoldDB" id="A0A8H6AWV6"/>
<evidence type="ECO:0000256" key="3">
    <source>
        <dbReference type="ARBA" id="ARBA00022692"/>
    </source>
</evidence>
<keyword evidence="5 7" id="KW-0472">Membrane</keyword>
<feature type="domain" description="Major facilitator superfamily (MFS) profile" evidence="8">
    <location>
        <begin position="92"/>
        <end position="594"/>
    </location>
</feature>
<feature type="transmembrane region" description="Helical" evidence="7">
    <location>
        <begin position="187"/>
        <end position="207"/>
    </location>
</feature>
<dbReference type="Gene3D" id="1.20.1250.20">
    <property type="entry name" value="MFS general substrate transporter like domains"/>
    <property type="match status" value="1"/>
</dbReference>
<dbReference type="Pfam" id="PF07690">
    <property type="entry name" value="MFS_1"/>
    <property type="match status" value="1"/>
</dbReference>
<feature type="transmembrane region" description="Helical" evidence="7">
    <location>
        <begin position="86"/>
        <end position="114"/>
    </location>
</feature>
<dbReference type="GO" id="GO:0005886">
    <property type="term" value="C:plasma membrane"/>
    <property type="evidence" value="ECO:0007669"/>
    <property type="project" value="TreeGrafter"/>
</dbReference>
<feature type="compositionally biased region" description="Basic and acidic residues" evidence="6">
    <location>
        <begin position="20"/>
        <end position="29"/>
    </location>
</feature>
<keyword evidence="4 7" id="KW-1133">Transmembrane helix</keyword>
<evidence type="ECO:0000256" key="4">
    <source>
        <dbReference type="ARBA" id="ARBA00022989"/>
    </source>
</evidence>
<organism evidence="9 10">
    <name type="scientific">Botrytis fragariae</name>
    <dbReference type="NCBI Taxonomy" id="1964551"/>
    <lineage>
        <taxon>Eukaryota</taxon>
        <taxon>Fungi</taxon>
        <taxon>Dikarya</taxon>
        <taxon>Ascomycota</taxon>
        <taxon>Pezizomycotina</taxon>
        <taxon>Leotiomycetes</taxon>
        <taxon>Helotiales</taxon>
        <taxon>Sclerotiniaceae</taxon>
        <taxon>Botrytis</taxon>
    </lineage>
</organism>
<dbReference type="GeneID" id="59257627"/>
<protein>
    <submittedName>
        <fullName evidence="9">Putative mfs gliotoxin efflux transporter protein</fullName>
    </submittedName>
</protein>
<feature type="transmembrane region" description="Helical" evidence="7">
    <location>
        <begin position="126"/>
        <end position="145"/>
    </location>
</feature>
<dbReference type="Gene3D" id="1.20.1720.10">
    <property type="entry name" value="Multidrug resistance protein D"/>
    <property type="match status" value="1"/>
</dbReference>
<evidence type="ECO:0000256" key="1">
    <source>
        <dbReference type="ARBA" id="ARBA00004141"/>
    </source>
</evidence>
<keyword evidence="3 7" id="KW-0812">Transmembrane</keyword>
<dbReference type="Proteomes" id="UP000531561">
    <property type="component" value="Unassembled WGS sequence"/>
</dbReference>
<dbReference type="InterPro" id="IPR011701">
    <property type="entry name" value="MFS"/>
</dbReference>
<evidence type="ECO:0000313" key="9">
    <source>
        <dbReference type="EMBL" id="KAF5875076.1"/>
    </source>
</evidence>
<dbReference type="InterPro" id="IPR036259">
    <property type="entry name" value="MFS_trans_sf"/>
</dbReference>
<comment type="subcellular location">
    <subcellularLocation>
        <location evidence="1">Membrane</location>
        <topology evidence="1">Multi-pass membrane protein</topology>
    </subcellularLocation>
</comment>
<dbReference type="CDD" id="cd17502">
    <property type="entry name" value="MFS_Azr1_MDR_like"/>
    <property type="match status" value="1"/>
</dbReference>
<feature type="transmembrane region" description="Helical" evidence="7">
    <location>
        <begin position="485"/>
        <end position="506"/>
    </location>
</feature>
<feature type="transmembrane region" description="Helical" evidence="7">
    <location>
        <begin position="213"/>
        <end position="238"/>
    </location>
</feature>
<evidence type="ECO:0000256" key="7">
    <source>
        <dbReference type="SAM" id="Phobius"/>
    </source>
</evidence>
<dbReference type="FunFam" id="1.20.1720.10:FF:000012">
    <property type="entry name" value="MFS toxin efflux pump (AflT)"/>
    <property type="match status" value="1"/>
</dbReference>
<feature type="transmembrane region" description="Helical" evidence="7">
    <location>
        <begin position="358"/>
        <end position="376"/>
    </location>
</feature>
<dbReference type="PROSITE" id="PS50850">
    <property type="entry name" value="MFS"/>
    <property type="match status" value="1"/>
</dbReference>
<feature type="transmembrane region" description="Helical" evidence="7">
    <location>
        <begin position="287"/>
        <end position="306"/>
    </location>
</feature>
<keyword evidence="10" id="KW-1185">Reference proteome</keyword>
<evidence type="ECO:0000256" key="6">
    <source>
        <dbReference type="SAM" id="MobiDB-lite"/>
    </source>
</evidence>
<dbReference type="InterPro" id="IPR020846">
    <property type="entry name" value="MFS_dom"/>
</dbReference>
<feature type="transmembrane region" description="Helical" evidence="7">
    <location>
        <begin position="558"/>
        <end position="581"/>
    </location>
</feature>
<dbReference type="GO" id="GO:0022857">
    <property type="term" value="F:transmembrane transporter activity"/>
    <property type="evidence" value="ECO:0007669"/>
    <property type="project" value="InterPro"/>
</dbReference>
<feature type="region of interest" description="Disordered" evidence="6">
    <location>
        <begin position="19"/>
        <end position="79"/>
    </location>
</feature>
<sequence length="594" mass="63177">MKGVNVQYPSVNNKIISLMSRDDREKMEASRPTTIVSDTELEKSRAPSINDSISREKKNSTDGADLEGGEVNNNGPGEDDSEYPKAFAMVMIVIALSLSIFLVSLDMTIVATAIPKITDQFHGLDLVGWYGSAFFLTVGSFQSTWGKAYKYFPLKTTFLIAIFIFELGSLICGVAPNSTALIVGRAIAGLGGAGIASGAYTIIAFAAPPSQRAAYTGILGASYGVASVVGPLLGGVFADKLTWRWCFYINLPIGGLAGAIILFLFTTPKNAVPTPATLKEKILQMDFPGTFTIMASLVCFFLALQWGGQTKAWKSADVIGTLIGFILLLILFIAIQYFQGERGVIVGRLLKERTVSVGMVYVFFLCGGWFLLLYYLPYYFQVVSGVSASQSGVRNLPMIIGTTIATIISGGLISAFGHFVPFMIIGAAGATIGCGLLYTLGVDSTSAQWIGYQALAGLSTGFVFQIPVISVQATVSQADLSSATAMVLFLQTIGGAFFISIAEAAFANRILNALPHYAPSVSPAQVLSVGVSELRNVFGKEGELIEGIIESYLQGLKVTYALAITCCGIAMFVAFGSRWPWKNLKGKASMGGAA</sequence>
<reference evidence="9 10" key="1">
    <citation type="journal article" date="2020" name="Phytopathology">
        <title>A high-quality genome resource of Botrytis fragariae, a new and rapidly spreading fungal pathogen causing strawberry gray mold in the U.S.A.</title>
        <authorList>
            <person name="Wu Y."/>
            <person name="Saski C.A."/>
            <person name="Schnabel G."/>
            <person name="Xiao S."/>
            <person name="Hu M."/>
        </authorList>
    </citation>
    <scope>NUCLEOTIDE SEQUENCE [LARGE SCALE GENOMIC DNA]</scope>
    <source>
        <strain evidence="9 10">BVB16</strain>
    </source>
</reference>
<dbReference type="SUPFAM" id="SSF103473">
    <property type="entry name" value="MFS general substrate transporter"/>
    <property type="match status" value="2"/>
</dbReference>
<evidence type="ECO:0000259" key="8">
    <source>
        <dbReference type="PROSITE" id="PS50850"/>
    </source>
</evidence>
<dbReference type="RefSeq" id="XP_037194022.1">
    <property type="nucleotide sequence ID" value="XM_037333935.1"/>
</dbReference>
<comment type="caution">
    <text evidence="9">The sequence shown here is derived from an EMBL/GenBank/DDBJ whole genome shotgun (WGS) entry which is preliminary data.</text>
</comment>
<dbReference type="OrthoDB" id="10021397at2759"/>
<feature type="transmembrane region" description="Helical" evidence="7">
    <location>
        <begin position="454"/>
        <end position="473"/>
    </location>
</feature>
<evidence type="ECO:0000313" key="10">
    <source>
        <dbReference type="Proteomes" id="UP000531561"/>
    </source>
</evidence>
<gene>
    <name evidence="9" type="ORF">Bfra_003530</name>
</gene>
<feature type="transmembrane region" description="Helical" evidence="7">
    <location>
        <begin position="245"/>
        <end position="267"/>
    </location>
</feature>
<evidence type="ECO:0000256" key="5">
    <source>
        <dbReference type="ARBA" id="ARBA00023136"/>
    </source>
</evidence>
<feature type="transmembrane region" description="Helical" evidence="7">
    <location>
        <begin position="422"/>
        <end position="442"/>
    </location>
</feature>
<dbReference type="PANTHER" id="PTHR23501:SF177">
    <property type="entry name" value="MAJOR FACILITATOR SUPERFAMILY (MFS) PROFILE DOMAIN-CONTAINING PROTEIN-RELATED"/>
    <property type="match status" value="1"/>
</dbReference>
<name>A0A8H6AWV6_9HELO</name>
<dbReference type="PANTHER" id="PTHR23501">
    <property type="entry name" value="MAJOR FACILITATOR SUPERFAMILY"/>
    <property type="match status" value="1"/>
</dbReference>